<keyword evidence="5" id="KW-0418">Kinase</keyword>
<dbReference type="CDD" id="cd00130">
    <property type="entry name" value="PAS"/>
    <property type="match status" value="1"/>
</dbReference>
<dbReference type="InterPro" id="IPR036097">
    <property type="entry name" value="HisK_dim/P_sf"/>
</dbReference>
<dbReference type="Pfam" id="PF08447">
    <property type="entry name" value="PAS_3"/>
    <property type="match status" value="1"/>
</dbReference>
<dbReference type="STRING" id="990371.SAMN05421813_1418"/>
<dbReference type="SUPFAM" id="SSF55785">
    <property type="entry name" value="PYP-like sensor domain (PAS domain)"/>
    <property type="match status" value="1"/>
</dbReference>
<dbReference type="SUPFAM" id="SSF55874">
    <property type="entry name" value="ATPase domain of HSP90 chaperone/DNA topoisomerase II/histidine kinase"/>
    <property type="match status" value="1"/>
</dbReference>
<evidence type="ECO:0000313" key="8">
    <source>
        <dbReference type="EMBL" id="SDN09854.1"/>
    </source>
</evidence>
<accession>A0A1G9YL68</accession>
<dbReference type="PANTHER" id="PTHR43304">
    <property type="entry name" value="PHYTOCHROME-LIKE PROTEIN CPH1"/>
    <property type="match status" value="1"/>
</dbReference>
<evidence type="ECO:0000256" key="3">
    <source>
        <dbReference type="ARBA" id="ARBA00022553"/>
    </source>
</evidence>
<dbReference type="PANTHER" id="PTHR43304:SF1">
    <property type="entry name" value="PAC DOMAIN-CONTAINING PROTEIN"/>
    <property type="match status" value="1"/>
</dbReference>
<feature type="domain" description="PAS" evidence="7">
    <location>
        <begin position="5"/>
        <end position="75"/>
    </location>
</feature>
<keyword evidence="9" id="KW-1185">Reference proteome</keyword>
<dbReference type="PRINTS" id="PR00344">
    <property type="entry name" value="BCTRLSENSOR"/>
</dbReference>
<organism evidence="8 9">
    <name type="scientific">Daejeonella rubra</name>
    <dbReference type="NCBI Taxonomy" id="990371"/>
    <lineage>
        <taxon>Bacteria</taxon>
        <taxon>Pseudomonadati</taxon>
        <taxon>Bacteroidota</taxon>
        <taxon>Sphingobacteriia</taxon>
        <taxon>Sphingobacteriales</taxon>
        <taxon>Sphingobacteriaceae</taxon>
        <taxon>Daejeonella</taxon>
    </lineage>
</organism>
<dbReference type="PROSITE" id="PS50112">
    <property type="entry name" value="PAS"/>
    <property type="match status" value="1"/>
</dbReference>
<dbReference type="OrthoDB" id="1522284at2"/>
<feature type="domain" description="Histidine kinase" evidence="6">
    <location>
        <begin position="144"/>
        <end position="356"/>
    </location>
</feature>
<dbReference type="Gene3D" id="3.30.565.10">
    <property type="entry name" value="Histidine kinase-like ATPase, C-terminal domain"/>
    <property type="match status" value="1"/>
</dbReference>
<dbReference type="Gene3D" id="3.30.450.20">
    <property type="entry name" value="PAS domain"/>
    <property type="match status" value="1"/>
</dbReference>
<evidence type="ECO:0000259" key="7">
    <source>
        <dbReference type="PROSITE" id="PS50112"/>
    </source>
</evidence>
<evidence type="ECO:0000256" key="4">
    <source>
        <dbReference type="ARBA" id="ARBA00022679"/>
    </source>
</evidence>
<dbReference type="AlphaFoldDB" id="A0A1G9YL68"/>
<dbReference type="EC" id="2.7.13.3" evidence="2"/>
<reference evidence="9" key="1">
    <citation type="submission" date="2016-10" db="EMBL/GenBank/DDBJ databases">
        <authorList>
            <person name="Varghese N."/>
            <person name="Submissions S."/>
        </authorList>
    </citation>
    <scope>NUCLEOTIDE SEQUENCE [LARGE SCALE GENOMIC DNA]</scope>
    <source>
        <strain evidence="9">DSM 24536</strain>
    </source>
</reference>
<dbReference type="InterPro" id="IPR000014">
    <property type="entry name" value="PAS"/>
</dbReference>
<protein>
    <recommendedName>
        <fullName evidence="2">histidine kinase</fullName>
        <ecNumber evidence="2">2.7.13.3</ecNumber>
    </recommendedName>
</protein>
<keyword evidence="3" id="KW-0597">Phosphoprotein</keyword>
<dbReference type="PROSITE" id="PS50109">
    <property type="entry name" value="HIS_KIN"/>
    <property type="match status" value="1"/>
</dbReference>
<dbReference type="InterPro" id="IPR052162">
    <property type="entry name" value="Sensor_kinase/Photoreceptor"/>
</dbReference>
<dbReference type="InterPro" id="IPR003594">
    <property type="entry name" value="HATPase_dom"/>
</dbReference>
<dbReference type="SUPFAM" id="SSF47384">
    <property type="entry name" value="Homodimeric domain of signal transducing histidine kinase"/>
    <property type="match status" value="1"/>
</dbReference>
<dbReference type="InterPro" id="IPR036890">
    <property type="entry name" value="HATPase_C_sf"/>
</dbReference>
<dbReference type="Gene3D" id="1.10.287.130">
    <property type="match status" value="1"/>
</dbReference>
<evidence type="ECO:0000256" key="2">
    <source>
        <dbReference type="ARBA" id="ARBA00012438"/>
    </source>
</evidence>
<dbReference type="Pfam" id="PF02518">
    <property type="entry name" value="HATPase_c"/>
    <property type="match status" value="1"/>
</dbReference>
<dbReference type="Proteomes" id="UP000199226">
    <property type="component" value="Unassembled WGS sequence"/>
</dbReference>
<name>A0A1G9YL68_9SPHI</name>
<dbReference type="InterPro" id="IPR035965">
    <property type="entry name" value="PAS-like_dom_sf"/>
</dbReference>
<proteinExistence type="predicted"/>
<dbReference type="SMART" id="SM00091">
    <property type="entry name" value="PAS"/>
    <property type="match status" value="1"/>
</dbReference>
<dbReference type="CDD" id="cd00082">
    <property type="entry name" value="HisKA"/>
    <property type="match status" value="1"/>
</dbReference>
<dbReference type="NCBIfam" id="TIGR00229">
    <property type="entry name" value="sensory_box"/>
    <property type="match status" value="1"/>
</dbReference>
<dbReference type="EMBL" id="FNHH01000041">
    <property type="protein sequence ID" value="SDN09854.1"/>
    <property type="molecule type" value="Genomic_DNA"/>
</dbReference>
<gene>
    <name evidence="8" type="ORF">SAMN05421813_1418</name>
</gene>
<dbReference type="InterPro" id="IPR005467">
    <property type="entry name" value="His_kinase_dom"/>
</dbReference>
<keyword evidence="4" id="KW-0808">Transferase</keyword>
<dbReference type="InterPro" id="IPR003661">
    <property type="entry name" value="HisK_dim/P_dom"/>
</dbReference>
<evidence type="ECO:0000313" key="9">
    <source>
        <dbReference type="Proteomes" id="UP000199226"/>
    </source>
</evidence>
<evidence type="ECO:0000259" key="6">
    <source>
        <dbReference type="PROSITE" id="PS50109"/>
    </source>
</evidence>
<comment type="catalytic activity">
    <reaction evidence="1">
        <text>ATP + protein L-histidine = ADP + protein N-phospho-L-histidine.</text>
        <dbReference type="EC" id="2.7.13.3"/>
    </reaction>
</comment>
<dbReference type="GO" id="GO:0000155">
    <property type="term" value="F:phosphorelay sensor kinase activity"/>
    <property type="evidence" value="ECO:0007669"/>
    <property type="project" value="InterPro"/>
</dbReference>
<evidence type="ECO:0000256" key="5">
    <source>
        <dbReference type="ARBA" id="ARBA00022777"/>
    </source>
</evidence>
<dbReference type="InterPro" id="IPR004358">
    <property type="entry name" value="Sig_transdc_His_kin-like_C"/>
</dbReference>
<dbReference type="InterPro" id="IPR013655">
    <property type="entry name" value="PAS_fold_3"/>
</dbReference>
<sequence length="356" mass="40311">MSTGHGYKFEHFFELSPDLLCIAGFDGYLKKINPAVANLLGYSIQELMTKPIIEMVHPDDRDSTISSQQIARSSGPLLNFENRYITSEGNIVWLSWTSLAFKEEKLIYAIAKNITYKKILEEKRNNQLANLTKVNNDLKQLSYTTSHDLRSPVGNLVSLLEMIDYSKITDPENLKYLEFIKMAAENLRKAVDNSVDQLIKKDQINIEIEEINLNEILNRVLTPIKSFIINSNVTIKAEFTALETIKFNKAYLESIFLNLITNSIKYAQPGLSPEITITSNRINGINQLVFSDNGLGFDLEKFKGKIFGLNQTFHDASDSKGIGLYLVYNHVNNLGGRITLDSKVNEGSTFTIFFKD</sequence>
<evidence type="ECO:0000256" key="1">
    <source>
        <dbReference type="ARBA" id="ARBA00000085"/>
    </source>
</evidence>
<dbReference type="SMART" id="SM00387">
    <property type="entry name" value="HATPase_c"/>
    <property type="match status" value="1"/>
</dbReference>